<dbReference type="AlphaFoldDB" id="A0A6P8E227"/>
<keyword evidence="1" id="KW-1185">Reference proteome</keyword>
<dbReference type="OrthoDB" id="1748414at2759"/>
<sequence length="145" mass="16596">MNKAMLSKTIWALISKNDSLTMRAMVAKYGKFPYSIKQISCDSFICVEGKTMVSRNFRSSRFVDLSWSTWEFKPSTSTLQIFTLRSFPPLTYLRPHHMSRNSASHLLFIAVTTPPLPSLVFMTKHGGKFTQMQLGETLRQQPLLV</sequence>
<dbReference type="RefSeq" id="XP_031403952.1">
    <property type="nucleotide sequence ID" value="XM_031548092.1"/>
</dbReference>
<name>A0A6P8E227_PUNGR</name>
<dbReference type="GeneID" id="116213229"/>
<proteinExistence type="predicted"/>
<reference evidence="1" key="1">
    <citation type="journal article" date="2020" name="Plant Biotechnol. J.">
        <title>The pomegranate (Punica granatum L.) draft genome dissects genetic divergence between soft- and hard-seeded cultivars.</title>
        <authorList>
            <person name="Luo X."/>
            <person name="Li H."/>
            <person name="Wu Z."/>
            <person name="Yao W."/>
            <person name="Zhao P."/>
            <person name="Cao D."/>
            <person name="Yu H."/>
            <person name="Li K."/>
            <person name="Poudel K."/>
            <person name="Zhao D."/>
            <person name="Zhang F."/>
            <person name="Xia X."/>
            <person name="Chen L."/>
            <person name="Wang Q."/>
            <person name="Jing D."/>
            <person name="Cao S."/>
        </authorList>
    </citation>
    <scope>NUCLEOTIDE SEQUENCE [LARGE SCALE GENOMIC DNA]</scope>
    <source>
        <strain evidence="1">cv. Tunisia</strain>
    </source>
</reference>
<reference evidence="2" key="2">
    <citation type="submission" date="2025-08" db="UniProtKB">
        <authorList>
            <consortium name="RefSeq"/>
        </authorList>
    </citation>
    <scope>IDENTIFICATION</scope>
    <source>
        <tissue evidence="2">Leaf</tissue>
    </source>
</reference>
<gene>
    <name evidence="2" type="primary">LOC116213229</name>
</gene>
<evidence type="ECO:0000313" key="2">
    <source>
        <dbReference type="RefSeq" id="XP_031403952.1"/>
    </source>
</evidence>
<evidence type="ECO:0000313" key="1">
    <source>
        <dbReference type="Proteomes" id="UP000515151"/>
    </source>
</evidence>
<organism evidence="1 2">
    <name type="scientific">Punica granatum</name>
    <name type="common">Pomegranate</name>
    <dbReference type="NCBI Taxonomy" id="22663"/>
    <lineage>
        <taxon>Eukaryota</taxon>
        <taxon>Viridiplantae</taxon>
        <taxon>Streptophyta</taxon>
        <taxon>Embryophyta</taxon>
        <taxon>Tracheophyta</taxon>
        <taxon>Spermatophyta</taxon>
        <taxon>Magnoliopsida</taxon>
        <taxon>eudicotyledons</taxon>
        <taxon>Gunneridae</taxon>
        <taxon>Pentapetalae</taxon>
        <taxon>rosids</taxon>
        <taxon>malvids</taxon>
        <taxon>Myrtales</taxon>
        <taxon>Lythraceae</taxon>
        <taxon>Punica</taxon>
    </lineage>
</organism>
<protein>
    <submittedName>
        <fullName evidence="2">Uncharacterized protein LOC116213229 isoform X1</fullName>
    </submittedName>
</protein>
<accession>A0A6P8E227</accession>
<dbReference type="Proteomes" id="UP000515151">
    <property type="component" value="Chromosome 7"/>
</dbReference>